<feature type="transmembrane region" description="Helical" evidence="5">
    <location>
        <begin position="109"/>
        <end position="129"/>
    </location>
</feature>
<dbReference type="PANTHER" id="PTHR23501:SF43">
    <property type="entry name" value="MULTIDRUG TRANSPORTER, PUTATIVE (AFU_ORTHOLOGUE AFUA_6G03040)-RELATED"/>
    <property type="match status" value="1"/>
</dbReference>
<dbReference type="InterPro" id="IPR011701">
    <property type="entry name" value="MFS"/>
</dbReference>
<keyword evidence="8" id="KW-1185">Reference proteome</keyword>
<gene>
    <name evidence="7" type="ORF">ASPCAL13327</name>
</gene>
<feature type="transmembrane region" description="Helical" evidence="5">
    <location>
        <begin position="515"/>
        <end position="534"/>
    </location>
</feature>
<protein>
    <recommendedName>
        <fullName evidence="6">Major facilitator superfamily (MFS) profile domain-containing protein</fullName>
    </recommendedName>
</protein>
<keyword evidence="2 5" id="KW-0812">Transmembrane</keyword>
<evidence type="ECO:0000313" key="8">
    <source>
        <dbReference type="Proteomes" id="UP000054771"/>
    </source>
</evidence>
<dbReference type="InterPro" id="IPR036259">
    <property type="entry name" value="MFS_trans_sf"/>
</dbReference>
<dbReference type="Gene3D" id="1.20.1250.20">
    <property type="entry name" value="MFS general substrate transporter like domains"/>
    <property type="match status" value="1"/>
</dbReference>
<dbReference type="GO" id="GO:0022857">
    <property type="term" value="F:transmembrane transporter activity"/>
    <property type="evidence" value="ECO:0007669"/>
    <property type="project" value="InterPro"/>
</dbReference>
<dbReference type="SUPFAM" id="SSF103473">
    <property type="entry name" value="MFS general substrate transporter"/>
    <property type="match status" value="1"/>
</dbReference>
<evidence type="ECO:0000256" key="1">
    <source>
        <dbReference type="ARBA" id="ARBA00004141"/>
    </source>
</evidence>
<feature type="transmembrane region" description="Helical" evidence="5">
    <location>
        <begin position="408"/>
        <end position="434"/>
    </location>
</feature>
<feature type="transmembrane region" description="Helical" evidence="5">
    <location>
        <begin position="344"/>
        <end position="367"/>
    </location>
</feature>
<dbReference type="OMA" id="QRRTWKE"/>
<evidence type="ECO:0000259" key="6">
    <source>
        <dbReference type="PROSITE" id="PS50850"/>
    </source>
</evidence>
<feature type="domain" description="Major facilitator superfamily (MFS) profile" evidence="6">
    <location>
        <begin position="43"/>
        <end position="540"/>
    </location>
</feature>
<evidence type="ECO:0000256" key="5">
    <source>
        <dbReference type="SAM" id="Phobius"/>
    </source>
</evidence>
<dbReference type="GO" id="GO:0005886">
    <property type="term" value="C:plasma membrane"/>
    <property type="evidence" value="ECO:0007669"/>
    <property type="project" value="TreeGrafter"/>
</dbReference>
<dbReference type="OrthoDB" id="440553at2759"/>
<dbReference type="Pfam" id="PF07690">
    <property type="entry name" value="MFS_1"/>
    <property type="match status" value="1"/>
</dbReference>
<dbReference type="PRINTS" id="PR01036">
    <property type="entry name" value="TCRTETB"/>
</dbReference>
<feature type="transmembrane region" description="Helical" evidence="5">
    <location>
        <begin position="374"/>
        <end position="396"/>
    </location>
</feature>
<dbReference type="Proteomes" id="UP000054771">
    <property type="component" value="Unassembled WGS sequence"/>
</dbReference>
<feature type="transmembrane region" description="Helical" evidence="5">
    <location>
        <begin position="40"/>
        <end position="66"/>
    </location>
</feature>
<dbReference type="PROSITE" id="PS50850">
    <property type="entry name" value="MFS"/>
    <property type="match status" value="1"/>
</dbReference>
<dbReference type="AlphaFoldDB" id="A0A0U5GED0"/>
<feature type="transmembrane region" description="Helical" evidence="5">
    <location>
        <begin position="141"/>
        <end position="158"/>
    </location>
</feature>
<feature type="transmembrane region" description="Helical" evidence="5">
    <location>
        <begin position="196"/>
        <end position="214"/>
    </location>
</feature>
<keyword evidence="4 5" id="KW-0472">Membrane</keyword>
<accession>A0A0U5GED0</accession>
<organism evidence="7 8">
    <name type="scientific">Aspergillus calidoustus</name>
    <dbReference type="NCBI Taxonomy" id="454130"/>
    <lineage>
        <taxon>Eukaryota</taxon>
        <taxon>Fungi</taxon>
        <taxon>Dikarya</taxon>
        <taxon>Ascomycota</taxon>
        <taxon>Pezizomycotina</taxon>
        <taxon>Eurotiomycetes</taxon>
        <taxon>Eurotiomycetidae</taxon>
        <taxon>Eurotiales</taxon>
        <taxon>Aspergillaceae</taxon>
        <taxon>Aspergillus</taxon>
        <taxon>Aspergillus subgen. Nidulantes</taxon>
    </lineage>
</organism>
<feature type="transmembrane region" description="Helical" evidence="5">
    <location>
        <begin position="165"/>
        <end position="184"/>
    </location>
</feature>
<name>A0A0U5GED0_ASPCI</name>
<feature type="transmembrane region" description="Helical" evidence="5">
    <location>
        <begin position="446"/>
        <end position="467"/>
    </location>
</feature>
<reference evidence="8" key="1">
    <citation type="journal article" date="2016" name="Genome Announc.">
        <title>Draft genome sequences of fungus Aspergillus calidoustus.</title>
        <authorList>
            <person name="Horn F."/>
            <person name="Linde J."/>
            <person name="Mattern D.J."/>
            <person name="Walther G."/>
            <person name="Guthke R."/>
            <person name="Scherlach K."/>
            <person name="Martin K."/>
            <person name="Brakhage A.A."/>
            <person name="Petzke L."/>
            <person name="Valiante V."/>
        </authorList>
    </citation>
    <scope>NUCLEOTIDE SEQUENCE [LARGE SCALE GENOMIC DNA]</scope>
    <source>
        <strain evidence="8">SF006504</strain>
    </source>
</reference>
<feature type="transmembrane region" description="Helical" evidence="5">
    <location>
        <begin position="235"/>
        <end position="253"/>
    </location>
</feature>
<feature type="transmembrane region" description="Helical" evidence="5">
    <location>
        <begin position="78"/>
        <end position="97"/>
    </location>
</feature>
<evidence type="ECO:0000256" key="3">
    <source>
        <dbReference type="ARBA" id="ARBA00022989"/>
    </source>
</evidence>
<evidence type="ECO:0000256" key="4">
    <source>
        <dbReference type="ARBA" id="ARBA00023136"/>
    </source>
</evidence>
<feature type="transmembrane region" description="Helical" evidence="5">
    <location>
        <begin position="265"/>
        <end position="290"/>
    </location>
</feature>
<evidence type="ECO:0000313" key="7">
    <source>
        <dbReference type="EMBL" id="CEL10203.1"/>
    </source>
</evidence>
<keyword evidence="3 5" id="KW-1133">Transmembrane helix</keyword>
<dbReference type="PANTHER" id="PTHR23501">
    <property type="entry name" value="MAJOR FACILITATOR SUPERFAMILY"/>
    <property type="match status" value="1"/>
</dbReference>
<dbReference type="InterPro" id="IPR020846">
    <property type="entry name" value="MFS_dom"/>
</dbReference>
<proteinExistence type="predicted"/>
<evidence type="ECO:0000256" key="2">
    <source>
        <dbReference type="ARBA" id="ARBA00022692"/>
    </source>
</evidence>
<feature type="transmembrane region" description="Helical" evidence="5">
    <location>
        <begin position="311"/>
        <end position="332"/>
    </location>
</feature>
<dbReference type="Gene3D" id="1.20.1720.10">
    <property type="entry name" value="Multidrug resistance protein D"/>
    <property type="match status" value="1"/>
</dbReference>
<dbReference type="EMBL" id="CDMC01000017">
    <property type="protein sequence ID" value="CEL10203.1"/>
    <property type="molecule type" value="Genomic_DNA"/>
</dbReference>
<sequence>MAIEKENPDNAVAQGTDSTGRLTHEAQPAFKESTVPAVRFWILSVGVCLGLFLSIIDTSIIATSIYSIGVEFQDVRRVNWVALAYTLAYLGCAVTFARVSDVVGRRNAFVAAYIVFFAFSLGCGFAQSLDQLIACRTLQGIGGSGLYSLSMIILPELCPEHLQQYIGSIIGLVVAGSGALGPVLGGILTHYATWRWVFWINGPIGFVSLIIFFLSWPRAEHLPSATRRSWKEFDYVGSLLIIAAAVLVVFSFQNAGESSEPTWGTAAFIAPLMVGLILWLALIAWGYLAIHALKARLALTFPITLFSNRTYTAAALSTICIGYPYFMLNYAFPLRAQIIGEKSPLVAGAMLLPMLGATAAGSILAGVLSRTKNYLLETMLVGACLMTLGVGLLTIVDDSGDDDADDDAKALGFIVFAGLGFGLHVAAATMLTAFEVPIVDYAPAQGIIAQLRILGGSLGISTSTIFLNAKSREHLTGVLTLDELDTLGHSDGAPLSWEKRRAVHRTFSEAFHNDMVAAVAVSGFAVLVVLLGAYRRGKRMRVDDQKMARVREEMARRSGQ</sequence>
<comment type="subcellular location">
    <subcellularLocation>
        <location evidence="1">Membrane</location>
        <topology evidence="1">Multi-pass membrane protein</topology>
    </subcellularLocation>
</comment>